<feature type="signal peptide" evidence="2">
    <location>
        <begin position="1"/>
        <end position="17"/>
    </location>
</feature>
<accession>A0A1I8BT21</accession>
<evidence type="ECO:0000313" key="3">
    <source>
        <dbReference type="Proteomes" id="UP000095281"/>
    </source>
</evidence>
<name>A0A1I8BT21_MELHA</name>
<keyword evidence="3" id="KW-1185">Reference proteome</keyword>
<keyword evidence="2" id="KW-0732">Signal</keyword>
<dbReference type="AlphaFoldDB" id="A0A1I8BT21"/>
<feature type="region of interest" description="Disordered" evidence="1">
    <location>
        <begin position="690"/>
        <end position="711"/>
    </location>
</feature>
<proteinExistence type="predicted"/>
<evidence type="ECO:0000256" key="2">
    <source>
        <dbReference type="SAM" id="SignalP"/>
    </source>
</evidence>
<protein>
    <submittedName>
        <fullName evidence="4">Uncharacterized protein</fullName>
    </submittedName>
</protein>
<sequence>MNLSFLLLFILFVCSNGFWDVGNISDDNGDVIQNKQIHPHMSRQNSCDLRYPIAQYKLNVDFKCSRFYPIIGTNLFGRKSLLLILKEINKKTKDLLTKNFEKNDEIIDNIPWMKMLEVFLPLPQWRRAETALLFCENELDMDTQDLNKCLENIFADYTSYKSMRTKLLTKLIKDKNEELATIIYHILLEDSSDFDTLYDIILARPKFELQKIIFHYNKIYEIKKLENPELQNFITNFEENNKSNSVLEMHLKYKKQLENKNEIVEIYDILIKRVETNNKIFDDNGFKKISTQIITFCDNFNNNIKGDITVDDNGVSFSFTHAFAALLINLEFKSKSVLEFSDELFNKCNKECCKQEITETLKKKTKFQKTINIFKALFVSKQKQNLPDIKPDNKTKGIELPEYMKRMLIITGLAGKKKYREDIANRMKHYIDEKEFEKLINLIVIHYGSDIFEAVKIMEELFEKESTQEELLIKESVELKTEGVKIMMKLKEEKLTNKEKKEELKNKIEEIELEEMKLKEVELKKRLKEEKKMEENMKNKLKEEQLNELRNNVESFKTDLFRIKEDIFEVNMKIRAKDLNNKLKEIKMKMEKIQEKLKNEKPVKELEERLKNQKMDEEKLKEELEEAELKNNLSRLRDGILKLRDKIDSGEGNKLIMKIWEEELSKMKIKEEKLREEMKKRQEKLREEMNEELELEEEEKEEVEEKGKKKGKMEGWMESIREGSDRTTKGFKGLKEELEKLTLNESKMKEEKGKNKKKLGIVEDLLSKIKGLKKIDGNYYGLLAFFKYTLSSKCSKACCGEIETEYEWERKLGELEYEHEVGATELTQKLLDCSRIDGVDHKHHLKNIIVDESYKNLRKKEFVWKLLANYLVPLPRWKRQKVVLETCRSFGLVEKKEKTKNPKNELTDHEERHEVENIKKTVEEIEYPNEGLTECLNDLFFGKNNWGFASINKIPFDRSYKKAAQIFINMIEEKPRLLGKIIFDQIESRNPDLKLIYEVLFARPRYEIKPIIKEATKYYPFNENIEKIYEKNHDKLVEYGKTDNPLLWQHIKLKIKNIKDEGLKQVYQMFCKRIDAISKGIGIVNGKEVDEVSFVDIVK</sequence>
<feature type="compositionally biased region" description="Acidic residues" evidence="1">
    <location>
        <begin position="690"/>
        <end position="702"/>
    </location>
</feature>
<organism evidence="3 4">
    <name type="scientific">Meloidogyne hapla</name>
    <name type="common">Root-knot nematode worm</name>
    <dbReference type="NCBI Taxonomy" id="6305"/>
    <lineage>
        <taxon>Eukaryota</taxon>
        <taxon>Metazoa</taxon>
        <taxon>Ecdysozoa</taxon>
        <taxon>Nematoda</taxon>
        <taxon>Chromadorea</taxon>
        <taxon>Rhabditida</taxon>
        <taxon>Tylenchina</taxon>
        <taxon>Tylenchomorpha</taxon>
        <taxon>Tylenchoidea</taxon>
        <taxon>Meloidogynidae</taxon>
        <taxon>Meloidogyninae</taxon>
        <taxon>Meloidogyne</taxon>
    </lineage>
</organism>
<reference evidence="4" key="1">
    <citation type="submission" date="2016-11" db="UniProtKB">
        <authorList>
            <consortium name="WormBaseParasite"/>
        </authorList>
    </citation>
    <scope>IDENTIFICATION</scope>
</reference>
<feature type="chain" id="PRO_5009316137" evidence="2">
    <location>
        <begin position="18"/>
        <end position="1099"/>
    </location>
</feature>
<dbReference type="Proteomes" id="UP000095281">
    <property type="component" value="Unplaced"/>
</dbReference>
<evidence type="ECO:0000256" key="1">
    <source>
        <dbReference type="SAM" id="MobiDB-lite"/>
    </source>
</evidence>
<dbReference type="WBParaSite" id="MhA1_Contig586.frz3.gene23">
    <property type="protein sequence ID" value="MhA1_Contig586.frz3.gene23"/>
    <property type="gene ID" value="MhA1_Contig586.frz3.gene23"/>
</dbReference>
<evidence type="ECO:0000313" key="4">
    <source>
        <dbReference type="WBParaSite" id="MhA1_Contig586.frz3.gene23"/>
    </source>
</evidence>